<feature type="compositionally biased region" description="Polar residues" evidence="2">
    <location>
        <begin position="83"/>
        <end position="95"/>
    </location>
</feature>
<dbReference type="EMBL" id="KZ613535">
    <property type="protein sequence ID" value="PMD13128.1"/>
    <property type="molecule type" value="Genomic_DNA"/>
</dbReference>
<dbReference type="SUPFAM" id="SSF57701">
    <property type="entry name" value="Zn2/Cys6 DNA-binding domain"/>
    <property type="match status" value="1"/>
</dbReference>
<dbReference type="CDD" id="cd00067">
    <property type="entry name" value="GAL4"/>
    <property type="match status" value="1"/>
</dbReference>
<feature type="compositionally biased region" description="Low complexity" evidence="2">
    <location>
        <begin position="1"/>
        <end position="30"/>
    </location>
</feature>
<dbReference type="GO" id="GO:0000981">
    <property type="term" value="F:DNA-binding transcription factor activity, RNA polymerase II-specific"/>
    <property type="evidence" value="ECO:0007669"/>
    <property type="project" value="InterPro"/>
</dbReference>
<organism evidence="3 4">
    <name type="scientific">Hyaloscypha hepaticicola</name>
    <dbReference type="NCBI Taxonomy" id="2082293"/>
    <lineage>
        <taxon>Eukaryota</taxon>
        <taxon>Fungi</taxon>
        <taxon>Dikarya</taxon>
        <taxon>Ascomycota</taxon>
        <taxon>Pezizomycotina</taxon>
        <taxon>Leotiomycetes</taxon>
        <taxon>Helotiales</taxon>
        <taxon>Hyaloscyphaceae</taxon>
        <taxon>Hyaloscypha</taxon>
    </lineage>
</organism>
<keyword evidence="1" id="KW-0539">Nucleus</keyword>
<keyword evidence="4" id="KW-1185">Reference proteome</keyword>
<feature type="region of interest" description="Disordered" evidence="2">
    <location>
        <begin position="1"/>
        <end position="153"/>
    </location>
</feature>
<gene>
    <name evidence="3" type="ORF">NA56DRAFT_712304</name>
</gene>
<proteinExistence type="predicted"/>
<feature type="region of interest" description="Disordered" evidence="2">
    <location>
        <begin position="446"/>
        <end position="520"/>
    </location>
</feature>
<dbReference type="GO" id="GO:0008270">
    <property type="term" value="F:zinc ion binding"/>
    <property type="evidence" value="ECO:0007669"/>
    <property type="project" value="InterPro"/>
</dbReference>
<dbReference type="InterPro" id="IPR001138">
    <property type="entry name" value="Zn2Cys6_DnaBD"/>
</dbReference>
<evidence type="ECO:0000313" key="3">
    <source>
        <dbReference type="EMBL" id="PMD13128.1"/>
    </source>
</evidence>
<dbReference type="OrthoDB" id="654211at2759"/>
<feature type="compositionally biased region" description="Basic and acidic residues" evidence="2">
    <location>
        <begin position="40"/>
        <end position="64"/>
    </location>
</feature>
<evidence type="ECO:0008006" key="5">
    <source>
        <dbReference type="Google" id="ProtNLM"/>
    </source>
</evidence>
<dbReference type="AlphaFoldDB" id="A0A2J6PGI1"/>
<reference evidence="3 4" key="1">
    <citation type="submission" date="2016-05" db="EMBL/GenBank/DDBJ databases">
        <title>A degradative enzymes factory behind the ericoid mycorrhizal symbiosis.</title>
        <authorList>
            <consortium name="DOE Joint Genome Institute"/>
            <person name="Martino E."/>
            <person name="Morin E."/>
            <person name="Grelet G."/>
            <person name="Kuo A."/>
            <person name="Kohler A."/>
            <person name="Daghino S."/>
            <person name="Barry K."/>
            <person name="Choi C."/>
            <person name="Cichocki N."/>
            <person name="Clum A."/>
            <person name="Copeland A."/>
            <person name="Hainaut M."/>
            <person name="Haridas S."/>
            <person name="Labutti K."/>
            <person name="Lindquist E."/>
            <person name="Lipzen A."/>
            <person name="Khouja H.-R."/>
            <person name="Murat C."/>
            <person name="Ohm R."/>
            <person name="Olson A."/>
            <person name="Spatafora J."/>
            <person name="Veneault-Fourrey C."/>
            <person name="Henrissat B."/>
            <person name="Grigoriev I."/>
            <person name="Martin F."/>
            <person name="Perotto S."/>
        </authorList>
    </citation>
    <scope>NUCLEOTIDE SEQUENCE [LARGE SCALE GENOMIC DNA]</scope>
    <source>
        <strain evidence="3 4">UAMH 7357</strain>
    </source>
</reference>
<evidence type="ECO:0000256" key="1">
    <source>
        <dbReference type="ARBA" id="ARBA00023242"/>
    </source>
</evidence>
<feature type="region of interest" description="Disordered" evidence="2">
    <location>
        <begin position="309"/>
        <end position="350"/>
    </location>
</feature>
<evidence type="ECO:0000313" key="4">
    <source>
        <dbReference type="Proteomes" id="UP000235672"/>
    </source>
</evidence>
<dbReference type="InterPro" id="IPR036864">
    <property type="entry name" value="Zn2-C6_fun-type_DNA-bd_sf"/>
</dbReference>
<feature type="region of interest" description="Disordered" evidence="2">
    <location>
        <begin position="192"/>
        <end position="231"/>
    </location>
</feature>
<evidence type="ECO:0000256" key="2">
    <source>
        <dbReference type="SAM" id="MobiDB-lite"/>
    </source>
</evidence>
<dbReference type="Gene3D" id="4.10.240.10">
    <property type="entry name" value="Zn(2)-C6 fungal-type DNA-binding domain"/>
    <property type="match status" value="1"/>
</dbReference>
<sequence length="520" mass="55794">MKKNTSSSKKSQGSRGNSGNRGNRRNSGSSGSRGGQGRSQSEDQRGPPEPRMPESSMEDNRERLAGMAAQALNLSEHPASAPSGPQASHVQSQPGRRQGSRISVEDLLHHDTHHRGAPPTSQPRAPIPVRNHITADQEPRAHQRAALPTSQPGVPMAMGNLITAEPEPMDHLTSTTRNMSIAAIPAHAPSGVGPSIGGYGEQHRSTLGPGPSPGPAQPLQQSQSKRVRKKPSLARQSCDPCYDAGEDCDRKKPCTNCVSNKRSCVHPLKIRELQTCDHCKTHKHGDCDGARPTCGRCAREKVKCHYSAPKKRVSGEAEEASRGHPEPAPKKRGSWEAKQASVGHPEPAGNVRRRINFDDLVPDVRILRPITGKKVPIYRNAPLGVFPPPGVALDRIIGWDRLEGIAPPGSQGVWVIRPESRDGLLPHELGSNTVGHMAIKVDGHEGAGEMGGMMDMRTAATGSRPPAQPQGFDVAGPSAAAHSVQTHSLAGRVHRRGSTESPPADDHHDQAKRQRRPPQN</sequence>
<feature type="compositionally biased region" description="Basic and acidic residues" evidence="2">
    <location>
        <begin position="313"/>
        <end position="335"/>
    </location>
</feature>
<protein>
    <recommendedName>
        <fullName evidence="5">Zn(2)-C6 fungal-type domain-containing protein</fullName>
    </recommendedName>
</protein>
<name>A0A2J6PGI1_9HELO</name>
<accession>A0A2J6PGI1</accession>
<dbReference type="Proteomes" id="UP000235672">
    <property type="component" value="Unassembled WGS sequence"/>
</dbReference>